<feature type="region of interest" description="Disordered" evidence="1">
    <location>
        <begin position="233"/>
        <end position="277"/>
    </location>
</feature>
<feature type="region of interest" description="Disordered" evidence="1">
    <location>
        <begin position="25"/>
        <end position="83"/>
    </location>
</feature>
<sequence>MRPFTNRSRSTTTWSRYSEAQESIYKGVEQPSSVRYDLDSESTHAKPNPFASHHDYDTNDDNDFKVGLTRPRRGSKLSAMKDSTVSTAKNLISNLPTISRSNNSASRRHYTDMHNALPETNREDSQTDQFPPWQLSTTATSPGYHHNNPSQPPTFQLNGNPSPRFLGSPSSGQISPCSGKKDMRSRLGSASPTKWIKNRRGRAYSAPNQTYKVPNLADYSAGHEPVPVMTMRKDTQSASTGGRHLQPLETGGYPYARDSYDADRDFGEGETEQRSLL</sequence>
<feature type="compositionally biased region" description="Basic and acidic residues" evidence="1">
    <location>
        <begin position="258"/>
        <end position="277"/>
    </location>
</feature>
<protein>
    <submittedName>
        <fullName evidence="2">Uncharacterized protein</fullName>
    </submittedName>
</protein>
<organism evidence="2 3">
    <name type="scientific">Ceratocystis fimbriata f. sp. platani</name>
    <dbReference type="NCBI Taxonomy" id="88771"/>
    <lineage>
        <taxon>Eukaryota</taxon>
        <taxon>Fungi</taxon>
        <taxon>Dikarya</taxon>
        <taxon>Ascomycota</taxon>
        <taxon>Pezizomycotina</taxon>
        <taxon>Sordariomycetes</taxon>
        <taxon>Hypocreomycetidae</taxon>
        <taxon>Microascales</taxon>
        <taxon>Ceratocystidaceae</taxon>
        <taxon>Ceratocystis</taxon>
    </lineage>
</organism>
<dbReference type="EMBL" id="LBBL01000095">
    <property type="protein sequence ID" value="KKF95437.1"/>
    <property type="molecule type" value="Genomic_DNA"/>
</dbReference>
<reference evidence="2 3" key="1">
    <citation type="submission" date="2015-04" db="EMBL/GenBank/DDBJ databases">
        <title>Genome sequence of Ceratocystis platani, a major pathogen of plane trees.</title>
        <authorList>
            <person name="Belbahri L."/>
        </authorList>
    </citation>
    <scope>NUCLEOTIDE SEQUENCE [LARGE SCALE GENOMIC DNA]</scope>
    <source>
        <strain evidence="2 3">CFO</strain>
    </source>
</reference>
<comment type="caution">
    <text evidence="2">The sequence shown here is derived from an EMBL/GenBank/DDBJ whole genome shotgun (WGS) entry which is preliminary data.</text>
</comment>
<dbReference type="AlphaFoldDB" id="A0A0F8CXQ7"/>
<evidence type="ECO:0000256" key="1">
    <source>
        <dbReference type="SAM" id="MobiDB-lite"/>
    </source>
</evidence>
<dbReference type="Proteomes" id="UP000034841">
    <property type="component" value="Unassembled WGS sequence"/>
</dbReference>
<gene>
    <name evidence="2" type="ORF">CFO_g2202</name>
</gene>
<accession>A0A0F8CXQ7</accession>
<name>A0A0F8CXQ7_CERFI</name>
<evidence type="ECO:0000313" key="3">
    <source>
        <dbReference type="Proteomes" id="UP000034841"/>
    </source>
</evidence>
<feature type="region of interest" description="Disordered" evidence="1">
    <location>
        <begin position="119"/>
        <end position="190"/>
    </location>
</feature>
<proteinExistence type="predicted"/>
<feature type="compositionally biased region" description="Polar residues" evidence="1">
    <location>
        <begin position="134"/>
        <end position="161"/>
    </location>
</feature>
<keyword evidence="3" id="KW-1185">Reference proteome</keyword>
<evidence type="ECO:0000313" key="2">
    <source>
        <dbReference type="EMBL" id="KKF95437.1"/>
    </source>
</evidence>